<feature type="chain" id="PRO_5005538717" description="LNR domain-containing protein" evidence="4">
    <location>
        <begin position="21"/>
        <end position="241"/>
    </location>
</feature>
<proteinExistence type="predicted"/>
<dbReference type="EMBL" id="KQ242968">
    <property type="protein sequence ID" value="KNC76771.1"/>
    <property type="molecule type" value="Genomic_DNA"/>
</dbReference>
<dbReference type="AlphaFoldDB" id="A0A0L0FJW4"/>
<name>A0A0L0FJW4_9EUKA</name>
<evidence type="ECO:0000256" key="1">
    <source>
        <dbReference type="ARBA" id="ARBA00022737"/>
    </source>
</evidence>
<feature type="domain" description="LNR" evidence="5">
    <location>
        <begin position="42"/>
        <end position="74"/>
    </location>
</feature>
<sequence length="241" mass="26774">MFRIGLTFLFAVSVFGITVAEPGLIARREYDACEWYDYNGCCPETHCKKNWLNDGECDAGCMSPFCDYDSGDCDHMSEAQLVALMTKSAGQLVCSYISNKVVTTILSFVTGGAYLTLTGICKAAEATVFSTNRDRRSTIDSVHPERLLEQLKLGIEQANCYESSQSTPACVSRQIASYVHDKMNIIQPAFLNNRTFFNDAVFQLQQQSMDASIYDPFLNCIDENSMRECIDTGLAAIINSE</sequence>
<evidence type="ECO:0000259" key="5">
    <source>
        <dbReference type="Pfam" id="PF00066"/>
    </source>
</evidence>
<evidence type="ECO:0000256" key="4">
    <source>
        <dbReference type="SAM" id="SignalP"/>
    </source>
</evidence>
<dbReference type="Gene3D" id="4.10.470.20">
    <property type="match status" value="1"/>
</dbReference>
<accession>A0A0L0FJW4</accession>
<dbReference type="Proteomes" id="UP000054560">
    <property type="component" value="Unassembled WGS sequence"/>
</dbReference>
<dbReference type="GeneID" id="25911250"/>
<keyword evidence="1" id="KW-0677">Repeat</keyword>
<reference evidence="6 7" key="1">
    <citation type="submission" date="2011-02" db="EMBL/GenBank/DDBJ databases">
        <title>The Genome Sequence of Sphaeroforma arctica JP610.</title>
        <authorList>
            <consortium name="The Broad Institute Genome Sequencing Platform"/>
            <person name="Russ C."/>
            <person name="Cuomo C."/>
            <person name="Young S.K."/>
            <person name="Zeng Q."/>
            <person name="Gargeya S."/>
            <person name="Alvarado L."/>
            <person name="Berlin A."/>
            <person name="Chapman S.B."/>
            <person name="Chen Z."/>
            <person name="Freedman E."/>
            <person name="Gellesch M."/>
            <person name="Goldberg J."/>
            <person name="Griggs A."/>
            <person name="Gujja S."/>
            <person name="Heilman E."/>
            <person name="Heiman D."/>
            <person name="Howarth C."/>
            <person name="Mehta T."/>
            <person name="Neiman D."/>
            <person name="Pearson M."/>
            <person name="Roberts A."/>
            <person name="Saif S."/>
            <person name="Shea T."/>
            <person name="Shenoy N."/>
            <person name="Sisk P."/>
            <person name="Stolte C."/>
            <person name="Sykes S."/>
            <person name="White J."/>
            <person name="Yandava C."/>
            <person name="Burger G."/>
            <person name="Gray M.W."/>
            <person name="Holland P.W.H."/>
            <person name="King N."/>
            <person name="Lang F.B.F."/>
            <person name="Roger A.J."/>
            <person name="Ruiz-Trillo I."/>
            <person name="Haas B."/>
            <person name="Nusbaum C."/>
            <person name="Birren B."/>
        </authorList>
    </citation>
    <scope>NUCLEOTIDE SEQUENCE [LARGE SCALE GENOMIC DNA]</scope>
    <source>
        <strain evidence="6 7">JP610</strain>
    </source>
</reference>
<evidence type="ECO:0000313" key="6">
    <source>
        <dbReference type="EMBL" id="KNC76771.1"/>
    </source>
</evidence>
<gene>
    <name evidence="6" type="ORF">SARC_10746</name>
</gene>
<keyword evidence="3" id="KW-0325">Glycoprotein</keyword>
<evidence type="ECO:0000256" key="3">
    <source>
        <dbReference type="ARBA" id="ARBA00023180"/>
    </source>
</evidence>
<feature type="signal peptide" evidence="4">
    <location>
        <begin position="1"/>
        <end position="20"/>
    </location>
</feature>
<keyword evidence="2" id="KW-1015">Disulfide bond</keyword>
<dbReference type="InterPro" id="IPR000800">
    <property type="entry name" value="Notch_dom"/>
</dbReference>
<dbReference type="RefSeq" id="XP_014150673.1">
    <property type="nucleotide sequence ID" value="XM_014295198.1"/>
</dbReference>
<keyword evidence="4" id="KW-0732">Signal</keyword>
<evidence type="ECO:0000313" key="7">
    <source>
        <dbReference type="Proteomes" id="UP000054560"/>
    </source>
</evidence>
<keyword evidence="7" id="KW-1185">Reference proteome</keyword>
<dbReference type="Pfam" id="PF00066">
    <property type="entry name" value="Notch"/>
    <property type="match status" value="1"/>
</dbReference>
<evidence type="ECO:0000256" key="2">
    <source>
        <dbReference type="ARBA" id="ARBA00023157"/>
    </source>
</evidence>
<protein>
    <recommendedName>
        <fullName evidence="5">LNR domain-containing protein</fullName>
    </recommendedName>
</protein>
<organism evidence="6 7">
    <name type="scientific">Sphaeroforma arctica JP610</name>
    <dbReference type="NCBI Taxonomy" id="667725"/>
    <lineage>
        <taxon>Eukaryota</taxon>
        <taxon>Ichthyosporea</taxon>
        <taxon>Ichthyophonida</taxon>
        <taxon>Sphaeroforma</taxon>
    </lineage>
</organism>